<gene>
    <name evidence="2" type="ORF">PAC_02228</name>
</gene>
<name>A0A1L7WHW1_9HELO</name>
<organism evidence="2 3">
    <name type="scientific">Phialocephala subalpina</name>
    <dbReference type="NCBI Taxonomy" id="576137"/>
    <lineage>
        <taxon>Eukaryota</taxon>
        <taxon>Fungi</taxon>
        <taxon>Dikarya</taxon>
        <taxon>Ascomycota</taxon>
        <taxon>Pezizomycotina</taxon>
        <taxon>Leotiomycetes</taxon>
        <taxon>Helotiales</taxon>
        <taxon>Mollisiaceae</taxon>
        <taxon>Phialocephala</taxon>
        <taxon>Phialocephala fortinii species complex</taxon>
    </lineage>
</organism>
<dbReference type="AlphaFoldDB" id="A0A1L7WHW1"/>
<evidence type="ECO:0000313" key="3">
    <source>
        <dbReference type="Proteomes" id="UP000184330"/>
    </source>
</evidence>
<dbReference type="OrthoDB" id="4271679at2759"/>
<feature type="compositionally biased region" description="Basic and acidic residues" evidence="1">
    <location>
        <begin position="1"/>
        <end position="13"/>
    </location>
</feature>
<dbReference type="EMBL" id="FJOG01000002">
    <property type="protein sequence ID" value="CZR52351.1"/>
    <property type="molecule type" value="Genomic_DNA"/>
</dbReference>
<feature type="region of interest" description="Disordered" evidence="1">
    <location>
        <begin position="1"/>
        <end position="46"/>
    </location>
</feature>
<reference evidence="2 3" key="1">
    <citation type="submission" date="2016-03" db="EMBL/GenBank/DDBJ databases">
        <authorList>
            <person name="Ploux O."/>
        </authorList>
    </citation>
    <scope>NUCLEOTIDE SEQUENCE [LARGE SCALE GENOMIC DNA]</scope>
    <source>
        <strain evidence="2 3">UAMH 11012</strain>
    </source>
</reference>
<accession>A0A1L7WHW1</accession>
<proteinExistence type="predicted"/>
<protein>
    <submittedName>
        <fullName evidence="2">Uncharacterized protein</fullName>
    </submittedName>
</protein>
<keyword evidence="3" id="KW-1185">Reference proteome</keyword>
<evidence type="ECO:0000256" key="1">
    <source>
        <dbReference type="SAM" id="MobiDB-lite"/>
    </source>
</evidence>
<sequence>MENIERDPSTEIGRKRRRDEVEDDGENPKKQTVSARSHRPRRQREISGVEKVKLIKKMLEFERQDKIEKTSKDLIEADRKYLEKMLESKTSVLVLERSHTWRAHCRANFCIPKQLTKRPNIESNFRLKLFNLTNASVYAMPTYGLPGDYYHVSCMEQIFDLATLLQPKHLLIKGGATWVSLWADALQLSKFHSAVEDWFENGGRSYAPEEIEAWEKVYGEWKSGESSQWIRHCIHTHEGETCDCKPLSPEPKKSDYFPHESIPRSLSEVLASIREADQIDSIPQSLLDDLGAPSSDEEGGDLSSNKGKEVALRSLPNIVGNPEVLATPKDIKRESQ</sequence>
<evidence type="ECO:0000313" key="2">
    <source>
        <dbReference type="EMBL" id="CZR52351.1"/>
    </source>
</evidence>
<feature type="region of interest" description="Disordered" evidence="1">
    <location>
        <begin position="285"/>
        <end position="336"/>
    </location>
</feature>
<dbReference type="Proteomes" id="UP000184330">
    <property type="component" value="Unassembled WGS sequence"/>
</dbReference>